<protein>
    <submittedName>
        <fullName evidence="1">Genomic scaffold, ProqFM164S03</fullName>
    </submittedName>
</protein>
<reference evidence="1" key="1">
    <citation type="journal article" date="2014" name="Nat. Commun.">
        <title>Multiple recent horizontal transfers of a large genomic region in cheese making fungi.</title>
        <authorList>
            <person name="Cheeseman K."/>
            <person name="Ropars J."/>
            <person name="Renault P."/>
            <person name="Dupont J."/>
            <person name="Gouzy J."/>
            <person name="Branca A."/>
            <person name="Abraham A.L."/>
            <person name="Ceppi M."/>
            <person name="Conseiller E."/>
            <person name="Debuchy R."/>
            <person name="Malagnac F."/>
            <person name="Goarin A."/>
            <person name="Silar P."/>
            <person name="Lacoste S."/>
            <person name="Sallet E."/>
            <person name="Bensimon A."/>
            <person name="Giraud T."/>
            <person name="Brygoo Y."/>
        </authorList>
    </citation>
    <scope>NUCLEOTIDE SEQUENCE [LARGE SCALE GENOMIC DNA]</scope>
    <source>
        <strain evidence="1">FM164</strain>
    </source>
</reference>
<evidence type="ECO:0000313" key="2">
    <source>
        <dbReference type="Proteomes" id="UP000030686"/>
    </source>
</evidence>
<name>W6QGN2_PENRF</name>
<organism evidence="1 2">
    <name type="scientific">Penicillium roqueforti (strain FM164)</name>
    <dbReference type="NCBI Taxonomy" id="1365484"/>
    <lineage>
        <taxon>Eukaryota</taxon>
        <taxon>Fungi</taxon>
        <taxon>Dikarya</taxon>
        <taxon>Ascomycota</taxon>
        <taxon>Pezizomycotina</taxon>
        <taxon>Eurotiomycetes</taxon>
        <taxon>Eurotiomycetidae</taxon>
        <taxon>Eurotiales</taxon>
        <taxon>Aspergillaceae</taxon>
        <taxon>Penicillium</taxon>
    </lineage>
</organism>
<gene>
    <name evidence="1" type="ORF">PROQFM164_S03g000063</name>
</gene>
<accession>W6QGN2</accession>
<keyword evidence="2" id="KW-1185">Reference proteome</keyword>
<evidence type="ECO:0000313" key="1">
    <source>
        <dbReference type="EMBL" id="CDM33339.1"/>
    </source>
</evidence>
<proteinExistence type="predicted"/>
<dbReference type="AlphaFoldDB" id="W6QGN2"/>
<sequence>MRGRSCIINHRRLPKWESVFVTGSSAGIWDWDSAHTPPSWETHASRKGCCLGWRILFQKALNGWTERPGHIFILYPLRTM</sequence>
<dbReference type="Proteomes" id="UP000030686">
    <property type="component" value="Unassembled WGS sequence"/>
</dbReference>
<dbReference type="EMBL" id="HG792017">
    <property type="protein sequence ID" value="CDM33339.1"/>
    <property type="molecule type" value="Genomic_DNA"/>
</dbReference>